<organism evidence="7 8">
    <name type="scientific">Cafeteria roenbergensis</name>
    <name type="common">Marine flagellate</name>
    <dbReference type="NCBI Taxonomy" id="33653"/>
    <lineage>
        <taxon>Eukaryota</taxon>
        <taxon>Sar</taxon>
        <taxon>Stramenopiles</taxon>
        <taxon>Bigyra</taxon>
        <taxon>Opalozoa</taxon>
        <taxon>Bicosoecida</taxon>
        <taxon>Cafeteriaceae</taxon>
        <taxon>Cafeteria</taxon>
    </lineage>
</organism>
<evidence type="ECO:0000313" key="4">
    <source>
        <dbReference type="EMBL" id="KAA0151685.1"/>
    </source>
</evidence>
<evidence type="ECO:0000313" key="10">
    <source>
        <dbReference type="Proteomes" id="UP000324907"/>
    </source>
</evidence>
<sequence length="179" mass="19295">MLAAVEQLGLAAGDPAAPARAARRVVDRRERAEGKWELTLEDGARVTVFRNGTHKESRGDGVSVVRFNNGDVRQSWGGRGLVVYYYAQAATVHVTHADGTQVFHFPSGQVETHMVDGGKDIRYPDGTHKQVLPDGEQRSTFPDGTTMVERPDGTHVLSPPESQQPGAGASAQGRPANVR</sequence>
<evidence type="ECO:0000313" key="8">
    <source>
        <dbReference type="Proteomes" id="UP000322899"/>
    </source>
</evidence>
<dbReference type="Proteomes" id="UP000322899">
    <property type="component" value="Unassembled WGS sequence"/>
</dbReference>
<dbReference type="InterPro" id="IPR026581">
    <property type="entry name" value="TCP10L/CENPJ"/>
</dbReference>
<dbReference type="Pfam" id="PF07202">
    <property type="entry name" value="Tcp10_C"/>
    <property type="match status" value="1"/>
</dbReference>
<dbReference type="InterPro" id="IPR009852">
    <property type="entry name" value="CENPJ_C_dom"/>
</dbReference>
<name>A0A5A8EE10_CAFRO</name>
<dbReference type="InterPro" id="IPR047002">
    <property type="entry name" value="Tcp10_C_sf"/>
</dbReference>
<evidence type="ECO:0000313" key="11">
    <source>
        <dbReference type="Proteomes" id="UP000325113"/>
    </source>
</evidence>
<dbReference type="Proteomes" id="UP000325113">
    <property type="component" value="Unassembled WGS sequence"/>
</dbReference>
<dbReference type="EMBL" id="VLTM01000005">
    <property type="protein sequence ID" value="KAA0167403.1"/>
    <property type="molecule type" value="Genomic_DNA"/>
</dbReference>
<keyword evidence="9" id="KW-1185">Reference proteome</keyword>
<evidence type="ECO:0000313" key="6">
    <source>
        <dbReference type="EMBL" id="KAA0172322.1"/>
    </source>
</evidence>
<evidence type="ECO:0000259" key="3">
    <source>
        <dbReference type="Pfam" id="PF07202"/>
    </source>
</evidence>
<gene>
    <name evidence="7" type="ORF">FNF27_02504</name>
    <name evidence="6" type="ORF">FNF28_00006</name>
    <name evidence="4" type="ORF">FNF29_04371</name>
    <name evidence="5" type="ORF">FNF31_00844</name>
</gene>
<comment type="caution">
    <text evidence="7">The sequence shown here is derived from an EMBL/GenBank/DDBJ whole genome shotgun (WGS) entry which is preliminary data.</text>
</comment>
<dbReference type="EMBL" id="VLTL01000001">
    <property type="protein sequence ID" value="KAA0172322.1"/>
    <property type="molecule type" value="Genomic_DNA"/>
</dbReference>
<evidence type="ECO:0000313" key="7">
    <source>
        <dbReference type="EMBL" id="KAA0176115.1"/>
    </source>
</evidence>
<dbReference type="EMBL" id="VLTN01000025">
    <property type="protein sequence ID" value="KAA0151685.1"/>
    <property type="molecule type" value="Genomic_DNA"/>
</dbReference>
<accession>A0A5A8EE10</accession>
<dbReference type="Proteomes" id="UP000323011">
    <property type="component" value="Unassembled WGS sequence"/>
</dbReference>
<comment type="similarity">
    <text evidence="1">Belongs to the TCP10 family.</text>
</comment>
<evidence type="ECO:0000313" key="5">
    <source>
        <dbReference type="EMBL" id="KAA0167403.1"/>
    </source>
</evidence>
<dbReference type="PANTHER" id="PTHR10331:SF6">
    <property type="entry name" value="SPINDLE ASSEMBLY ABNORMAL 4"/>
    <property type="match status" value="1"/>
</dbReference>
<evidence type="ECO:0000313" key="9">
    <source>
        <dbReference type="Proteomes" id="UP000323011"/>
    </source>
</evidence>
<evidence type="ECO:0000256" key="2">
    <source>
        <dbReference type="SAM" id="MobiDB-lite"/>
    </source>
</evidence>
<dbReference type="AlphaFoldDB" id="A0A5A8EE10"/>
<feature type="region of interest" description="Disordered" evidence="2">
    <location>
        <begin position="127"/>
        <end position="179"/>
    </location>
</feature>
<evidence type="ECO:0000256" key="1">
    <source>
        <dbReference type="ARBA" id="ARBA00005627"/>
    </source>
</evidence>
<feature type="domain" description="Centromere protein J C-terminal" evidence="3">
    <location>
        <begin position="116"/>
        <end position="148"/>
    </location>
</feature>
<proteinExistence type="inferred from homology"/>
<dbReference type="PANTHER" id="PTHR10331">
    <property type="entry name" value="T COMPLEX PROTEIN 10"/>
    <property type="match status" value="1"/>
</dbReference>
<dbReference type="OrthoDB" id="10252174at2759"/>
<dbReference type="Gene3D" id="2.60.450.20">
    <property type="match status" value="1"/>
</dbReference>
<reference evidence="8 9" key="1">
    <citation type="submission" date="2019-07" db="EMBL/GenBank/DDBJ databases">
        <title>Genomes of Cafeteria roenbergensis.</title>
        <authorList>
            <person name="Fischer M.G."/>
            <person name="Hackl T."/>
            <person name="Roman M."/>
        </authorList>
    </citation>
    <scope>NUCLEOTIDE SEQUENCE [LARGE SCALE GENOMIC DNA]</scope>
    <source>
        <strain evidence="4 9">BVI</strain>
        <strain evidence="5 11">Cflag</strain>
        <strain evidence="7 8">E4-10P</strain>
        <strain evidence="6 10">RCC970-E3</strain>
    </source>
</reference>
<dbReference type="Proteomes" id="UP000324907">
    <property type="component" value="Unassembled WGS sequence"/>
</dbReference>
<dbReference type="EMBL" id="VLTO01000010">
    <property type="protein sequence ID" value="KAA0176115.1"/>
    <property type="molecule type" value="Genomic_DNA"/>
</dbReference>
<protein>
    <recommendedName>
        <fullName evidence="3">Centromere protein J C-terminal domain-containing protein</fullName>
    </recommendedName>
</protein>